<dbReference type="InterPro" id="IPR050624">
    <property type="entry name" value="HTH-type_Tx_Regulator"/>
</dbReference>
<dbReference type="InterPro" id="IPR009057">
    <property type="entry name" value="Homeodomain-like_sf"/>
</dbReference>
<dbReference type="AlphaFoldDB" id="A0A0S3QUB0"/>
<dbReference type="PANTHER" id="PTHR43479">
    <property type="entry name" value="ACREF/ENVCD OPERON REPRESSOR-RELATED"/>
    <property type="match status" value="1"/>
</dbReference>
<dbReference type="GO" id="GO:0003677">
    <property type="term" value="F:DNA binding"/>
    <property type="evidence" value="ECO:0007669"/>
    <property type="project" value="UniProtKB-UniRule"/>
</dbReference>
<dbReference type="OrthoDB" id="9812484at2"/>
<dbReference type="InterPro" id="IPR041490">
    <property type="entry name" value="KstR2_TetR_C"/>
</dbReference>
<dbReference type="InterPro" id="IPR036271">
    <property type="entry name" value="Tet_transcr_reg_TetR-rel_C_sf"/>
</dbReference>
<feature type="DNA-binding region" description="H-T-H motif" evidence="2">
    <location>
        <begin position="24"/>
        <end position="43"/>
    </location>
</feature>
<feature type="domain" description="HTH tetR-type" evidence="3">
    <location>
        <begin position="1"/>
        <end position="61"/>
    </location>
</feature>
<gene>
    <name evidence="4" type="primary">ysiA</name>
    <name evidence="4" type="ORF">TST_1090</name>
</gene>
<dbReference type="PROSITE" id="PS50977">
    <property type="entry name" value="HTH_TETR_2"/>
    <property type="match status" value="1"/>
</dbReference>
<name>A0A0S3QUB0_THET7</name>
<dbReference type="SUPFAM" id="SSF46689">
    <property type="entry name" value="Homeodomain-like"/>
    <property type="match status" value="1"/>
</dbReference>
<evidence type="ECO:0000313" key="4">
    <source>
        <dbReference type="EMBL" id="BAT71884.1"/>
    </source>
</evidence>
<dbReference type="KEGG" id="ttk:TST_1090"/>
<dbReference type="Proteomes" id="UP000063234">
    <property type="component" value="Chromosome"/>
</dbReference>
<accession>A0A0S3QUB0</accession>
<organism evidence="4 5">
    <name type="scientific">Thermosulfidibacter takaii (strain DSM 17441 / JCM 13301 / NBRC 103674 / ABI70S6)</name>
    <dbReference type="NCBI Taxonomy" id="1298851"/>
    <lineage>
        <taxon>Bacteria</taxon>
        <taxon>Pseudomonadati</taxon>
        <taxon>Thermosulfidibacterota</taxon>
        <taxon>Thermosulfidibacteria</taxon>
        <taxon>Thermosulfidibacterales</taxon>
        <taxon>Thermosulfidibacteraceae</taxon>
    </lineage>
</organism>
<dbReference type="InterPro" id="IPR001647">
    <property type="entry name" value="HTH_TetR"/>
</dbReference>
<evidence type="ECO:0000259" key="3">
    <source>
        <dbReference type="PROSITE" id="PS50977"/>
    </source>
</evidence>
<evidence type="ECO:0000256" key="1">
    <source>
        <dbReference type="ARBA" id="ARBA00023125"/>
    </source>
</evidence>
<dbReference type="PANTHER" id="PTHR43479:SF11">
    <property type="entry name" value="ACREF_ENVCD OPERON REPRESSOR-RELATED"/>
    <property type="match status" value="1"/>
</dbReference>
<dbReference type="EMBL" id="AP013035">
    <property type="protein sequence ID" value="BAT71884.1"/>
    <property type="molecule type" value="Genomic_DNA"/>
</dbReference>
<dbReference type="Pfam" id="PF17932">
    <property type="entry name" value="TetR_C_24"/>
    <property type="match status" value="1"/>
</dbReference>
<evidence type="ECO:0000313" key="5">
    <source>
        <dbReference type="Proteomes" id="UP000063234"/>
    </source>
</evidence>
<dbReference type="Pfam" id="PF00440">
    <property type="entry name" value="TetR_N"/>
    <property type="match status" value="1"/>
</dbReference>
<dbReference type="SUPFAM" id="SSF48498">
    <property type="entry name" value="Tetracyclin repressor-like, C-terminal domain"/>
    <property type="match status" value="1"/>
</dbReference>
<sequence length="194" mass="22485">MGREGDIIREAVRLIAEKGYKSTSLEELSEKVGIKKASLYHYFEGKEDLLYWIFMDVGERIRKDFLKIDSQIKDPVKRIAEFVRCYLNYIKEDPLGFKIFLTEKRELSQERREEVEKICDLLFELMKKAVDEALSSGRLDTDMPSDLAAFFIFGACNSTVVWFSPEGKYSMEKIAEHYTKAIFKALGVSYALSE</sequence>
<protein>
    <submittedName>
        <fullName evidence="4">TetR family transcriptional regulator</fullName>
    </submittedName>
</protein>
<dbReference type="Gene3D" id="1.10.357.10">
    <property type="entry name" value="Tetracycline Repressor, domain 2"/>
    <property type="match status" value="1"/>
</dbReference>
<reference evidence="5" key="1">
    <citation type="journal article" date="2018" name="Science">
        <title>A primordial and reversible TCA cycle in a facultatively chemolithoautotrophic thermophile.</title>
        <authorList>
            <person name="Nunoura T."/>
            <person name="Chikaraishi Y."/>
            <person name="Izaki R."/>
            <person name="Suwa T."/>
            <person name="Sato T."/>
            <person name="Harada T."/>
            <person name="Mori K."/>
            <person name="Kato Y."/>
            <person name="Miyazaki M."/>
            <person name="Shimamura S."/>
            <person name="Yanagawa K."/>
            <person name="Shuto A."/>
            <person name="Ohkouchi N."/>
            <person name="Fujita N."/>
            <person name="Takaki Y."/>
            <person name="Atomi H."/>
            <person name="Takai K."/>
        </authorList>
    </citation>
    <scope>NUCLEOTIDE SEQUENCE [LARGE SCALE GENOMIC DNA]</scope>
    <source>
        <strain evidence="5">DSM 17441 / JCM 13301 / NBRC 103674 / ABI70S6</strain>
    </source>
</reference>
<dbReference type="RefSeq" id="WP_144436882.1">
    <property type="nucleotide sequence ID" value="NZ_AP013035.1"/>
</dbReference>
<dbReference type="STRING" id="1298851.TST_1090"/>
<proteinExistence type="predicted"/>
<dbReference type="PRINTS" id="PR00455">
    <property type="entry name" value="HTHTETR"/>
</dbReference>
<keyword evidence="5" id="KW-1185">Reference proteome</keyword>
<dbReference type="Gene3D" id="1.10.10.60">
    <property type="entry name" value="Homeodomain-like"/>
    <property type="match status" value="1"/>
</dbReference>
<evidence type="ECO:0000256" key="2">
    <source>
        <dbReference type="PROSITE-ProRule" id="PRU00335"/>
    </source>
</evidence>
<keyword evidence="1 2" id="KW-0238">DNA-binding</keyword>